<keyword evidence="1" id="KW-0677">Repeat</keyword>
<dbReference type="PROSITE" id="PS50297">
    <property type="entry name" value="ANK_REP_REGION"/>
    <property type="match status" value="2"/>
</dbReference>
<accession>A0ABP0JR67</accession>
<dbReference type="InterPro" id="IPR036770">
    <property type="entry name" value="Ankyrin_rpt-contain_sf"/>
</dbReference>
<organism evidence="5 6">
    <name type="scientific">Durusdinium trenchii</name>
    <dbReference type="NCBI Taxonomy" id="1381693"/>
    <lineage>
        <taxon>Eukaryota</taxon>
        <taxon>Sar</taxon>
        <taxon>Alveolata</taxon>
        <taxon>Dinophyceae</taxon>
        <taxon>Suessiales</taxon>
        <taxon>Symbiodiniaceae</taxon>
        <taxon>Durusdinium</taxon>
    </lineage>
</organism>
<dbReference type="PANTHER" id="PTHR24166:SF48">
    <property type="entry name" value="PROTEIN VAPYRIN"/>
    <property type="match status" value="1"/>
</dbReference>
<sequence>MAAEVEGVTVRMMSGEVWTFPKVGNLRDLQAGIAERANTSAEFLQLVQGQHMLQEPIDANSLSGVELSCIISPSTPTIIKVLSQHSYHFRGLNEHAARNPKGLIGCNLLHAAVVIGRLDMVRFLLEEEDFRGINGILVRTGHNAIHLAAREGHADICQGLLSSERFSGANDCISEGTALHIAARHGHLQVLRVLLDSERFTAVNETIQGPPGSQRTGQTALHVAAEHGQEEAAQMLLDHTRFTKVGALTKGYSDASAVADAFGHSGLARAIRDHSKVLEFRRLPTSSRGYGGFMRRSACGPAFEKNEKSKHVITQDSWRLVKIEPEVQDIADHFGLDERITGKLQEALNTRPDPGTDLEVMWEILDEARNPPGLTMIKVKEMLEGTFRMGEQKDAGVQSLAEKFKLDERAAYKLSEVLSTKPNKKDVLKALDVHLAASNNPSALVMLKLADLRRDVPLGEVPYGTKGYRDRPYLGNYDRDGRRIGRGEDRTQQQAAGEGPPARGERDKNDRPQGGDRREERRDRGDRGDRGDRDRHERDRDRGDRGERGDRQERRRSRSRRRRSRSRGAKVAA</sequence>
<evidence type="ECO:0000313" key="5">
    <source>
        <dbReference type="EMBL" id="CAK9016524.1"/>
    </source>
</evidence>
<feature type="compositionally biased region" description="Basic and acidic residues" evidence="4">
    <location>
        <begin position="467"/>
        <end position="491"/>
    </location>
</feature>
<feature type="compositionally biased region" description="Basic residues" evidence="4">
    <location>
        <begin position="554"/>
        <end position="573"/>
    </location>
</feature>
<dbReference type="InterPro" id="IPR002110">
    <property type="entry name" value="Ankyrin_rpt"/>
</dbReference>
<dbReference type="EMBL" id="CAXAMN010006113">
    <property type="protein sequence ID" value="CAK9016524.1"/>
    <property type="molecule type" value="Genomic_DNA"/>
</dbReference>
<dbReference type="Pfam" id="PF12796">
    <property type="entry name" value="Ank_2"/>
    <property type="match status" value="2"/>
</dbReference>
<dbReference type="SMART" id="SM00248">
    <property type="entry name" value="ANK"/>
    <property type="match status" value="4"/>
</dbReference>
<feature type="region of interest" description="Disordered" evidence="4">
    <location>
        <begin position="458"/>
        <end position="573"/>
    </location>
</feature>
<keyword evidence="2 3" id="KW-0040">ANK repeat</keyword>
<comment type="caution">
    <text evidence="5">The sequence shown here is derived from an EMBL/GenBank/DDBJ whole genome shotgun (WGS) entry which is preliminary data.</text>
</comment>
<proteinExistence type="predicted"/>
<feature type="repeat" description="ANK" evidence="3">
    <location>
        <begin position="216"/>
        <end position="239"/>
    </location>
</feature>
<dbReference type="PANTHER" id="PTHR24166">
    <property type="entry name" value="ROLLING PEBBLES, ISOFORM B"/>
    <property type="match status" value="1"/>
</dbReference>
<evidence type="ECO:0000256" key="3">
    <source>
        <dbReference type="PROSITE-ProRule" id="PRU00023"/>
    </source>
</evidence>
<evidence type="ECO:0000256" key="1">
    <source>
        <dbReference type="ARBA" id="ARBA00022737"/>
    </source>
</evidence>
<keyword evidence="6" id="KW-1185">Reference proteome</keyword>
<dbReference type="Proteomes" id="UP001642484">
    <property type="component" value="Unassembled WGS sequence"/>
</dbReference>
<dbReference type="PROSITE" id="PS50088">
    <property type="entry name" value="ANK_REPEAT"/>
    <property type="match status" value="2"/>
</dbReference>
<feature type="compositionally biased region" description="Basic and acidic residues" evidence="4">
    <location>
        <begin position="503"/>
        <end position="553"/>
    </location>
</feature>
<evidence type="ECO:0000256" key="4">
    <source>
        <dbReference type="SAM" id="MobiDB-lite"/>
    </source>
</evidence>
<feature type="repeat" description="ANK" evidence="3">
    <location>
        <begin position="174"/>
        <end position="196"/>
    </location>
</feature>
<reference evidence="5 6" key="1">
    <citation type="submission" date="2024-02" db="EMBL/GenBank/DDBJ databases">
        <authorList>
            <person name="Chen Y."/>
            <person name="Shah S."/>
            <person name="Dougan E. K."/>
            <person name="Thang M."/>
            <person name="Chan C."/>
        </authorList>
    </citation>
    <scope>NUCLEOTIDE SEQUENCE [LARGE SCALE GENOMIC DNA]</scope>
</reference>
<name>A0ABP0JR67_9DINO</name>
<evidence type="ECO:0000313" key="6">
    <source>
        <dbReference type="Proteomes" id="UP001642484"/>
    </source>
</evidence>
<gene>
    <name evidence="5" type="ORF">CCMP2556_LOCUS12526</name>
</gene>
<dbReference type="Gene3D" id="1.25.40.20">
    <property type="entry name" value="Ankyrin repeat-containing domain"/>
    <property type="match status" value="1"/>
</dbReference>
<protein>
    <submittedName>
        <fullName evidence="5">Uncharacterized protein</fullName>
    </submittedName>
</protein>
<dbReference type="SUPFAM" id="SSF48403">
    <property type="entry name" value="Ankyrin repeat"/>
    <property type="match status" value="1"/>
</dbReference>
<dbReference type="InterPro" id="IPR050889">
    <property type="entry name" value="Dendritic_Spine_Reg/Scaffold"/>
</dbReference>
<evidence type="ECO:0000256" key="2">
    <source>
        <dbReference type="ARBA" id="ARBA00023043"/>
    </source>
</evidence>